<dbReference type="AlphaFoldDB" id="A0A8J6QUE5"/>
<dbReference type="SUPFAM" id="SSF55486">
    <property type="entry name" value="Metalloproteases ('zincins'), catalytic domain"/>
    <property type="match status" value="1"/>
</dbReference>
<evidence type="ECO:0000259" key="1">
    <source>
        <dbReference type="PROSITE" id="PS50106"/>
    </source>
</evidence>
<dbReference type="InterPro" id="IPR027268">
    <property type="entry name" value="Peptidase_M4/M1_CTD_sf"/>
</dbReference>
<dbReference type="Proteomes" id="UP000638014">
    <property type="component" value="Unassembled WGS sequence"/>
</dbReference>
<dbReference type="PIRSF" id="PIRSF016493">
    <property type="entry name" value="Glycyl_aminpptds"/>
    <property type="match status" value="1"/>
</dbReference>
<evidence type="ECO:0000313" key="2">
    <source>
        <dbReference type="EMBL" id="MBD1389722.1"/>
    </source>
</evidence>
<proteinExistence type="predicted"/>
<name>A0A8J6QUE5_9GAMM</name>
<dbReference type="PROSITE" id="PS50106">
    <property type="entry name" value="PDZ"/>
    <property type="match status" value="1"/>
</dbReference>
<dbReference type="Gene3D" id="2.60.40.3650">
    <property type="match status" value="1"/>
</dbReference>
<reference evidence="2" key="1">
    <citation type="submission" date="2020-09" db="EMBL/GenBank/DDBJ databases">
        <title>A novel bacterium of genus Neiella, isolated from South China Sea.</title>
        <authorList>
            <person name="Huang H."/>
            <person name="Mo K."/>
            <person name="Hu Y."/>
        </authorList>
    </citation>
    <scope>NUCLEOTIDE SEQUENCE</scope>
    <source>
        <strain evidence="2">HB171785</strain>
    </source>
</reference>
<gene>
    <name evidence="2" type="ORF">IC617_09795</name>
</gene>
<feature type="domain" description="PDZ" evidence="1">
    <location>
        <begin position="432"/>
        <end position="485"/>
    </location>
</feature>
<dbReference type="Pfam" id="PF17820">
    <property type="entry name" value="PDZ_6"/>
    <property type="match status" value="1"/>
</dbReference>
<dbReference type="InterPro" id="IPR036034">
    <property type="entry name" value="PDZ_sf"/>
</dbReference>
<dbReference type="InterPro" id="IPR007963">
    <property type="entry name" value="Peptidase_M61_catalytic"/>
</dbReference>
<dbReference type="Gene3D" id="1.10.390.10">
    <property type="entry name" value="Neutral Protease Domain 2"/>
    <property type="match status" value="1"/>
</dbReference>
<dbReference type="SMART" id="SM00228">
    <property type="entry name" value="PDZ"/>
    <property type="match status" value="1"/>
</dbReference>
<dbReference type="InterPro" id="IPR024191">
    <property type="entry name" value="Peptidase_M61"/>
</dbReference>
<dbReference type="Pfam" id="PF05299">
    <property type="entry name" value="Peptidase_M61"/>
    <property type="match status" value="1"/>
</dbReference>
<dbReference type="SUPFAM" id="SSF50156">
    <property type="entry name" value="PDZ domain-like"/>
    <property type="match status" value="1"/>
</dbReference>
<dbReference type="InterPro" id="IPR001478">
    <property type="entry name" value="PDZ"/>
</dbReference>
<sequence length="554" mass="62064">MQVEIEMDQLDGQTLQFAMPIWRTGRYEQLDFASAMTNLEVVDSKGNPLPVTAISDHQWQAPLAGSDSAVIRYLLTADDLAMRTRHLDESHLFVDFAAAVVAVEGVQEQSYQVELSVPRHWQVRSGLAQGATANVLIADNYQQLVDSPVEAGEHEYRSFNYQGAKFELVVWGHTPADLDKLNADIKKLVVASYQLWGHFPFSKYVFMVHATDNIRGGTEHLNSTIMQWDRFKFNDDENYLDFMGLVAHEFVHTWNVKAYRPAAFVPYDLNHRHHSTLLWLAEGSTSYLQEKLLLKSGLMDEAKFYQRLAKRLSRHQATPGGSHQAVADASWYKWNQHGGQHGHNFDANIYQEGFAATLALDIWLLQHSDNQAGVAALHRLLYQRFSLPNGLTEAQVQQAMAELVTTPADVGQWWQQHIDSPLAVDWSELLAEAGLQNKANDKAKFWFGASLKAAAEALKVGAVATDSPAWTAGLTQGDRIVAVDGFAVHSGNFDRVQHSWAAGQTLHLHLFRQGILTKREVTLAPPQQLINKLQVAPKTSSEADALRKAWLANR</sequence>
<protein>
    <submittedName>
        <fullName evidence="2">M61 family metallopeptidase</fullName>
    </submittedName>
</protein>
<dbReference type="Gene3D" id="2.30.42.10">
    <property type="match status" value="1"/>
</dbReference>
<dbReference type="InterPro" id="IPR040756">
    <property type="entry name" value="Peptidase_M61_N"/>
</dbReference>
<dbReference type="InterPro" id="IPR041489">
    <property type="entry name" value="PDZ_6"/>
</dbReference>
<keyword evidence="3" id="KW-1185">Reference proteome</keyword>
<comment type="caution">
    <text evidence="2">The sequence shown here is derived from an EMBL/GenBank/DDBJ whole genome shotgun (WGS) entry which is preliminary data.</text>
</comment>
<organism evidence="2 3">
    <name type="scientific">Neiella litorisoli</name>
    <dbReference type="NCBI Taxonomy" id="2771431"/>
    <lineage>
        <taxon>Bacteria</taxon>
        <taxon>Pseudomonadati</taxon>
        <taxon>Pseudomonadota</taxon>
        <taxon>Gammaproteobacteria</taxon>
        <taxon>Alteromonadales</taxon>
        <taxon>Echinimonadaceae</taxon>
        <taxon>Neiella</taxon>
    </lineage>
</organism>
<dbReference type="EMBL" id="JACXAF010000011">
    <property type="protein sequence ID" value="MBD1389722.1"/>
    <property type="molecule type" value="Genomic_DNA"/>
</dbReference>
<evidence type="ECO:0000313" key="3">
    <source>
        <dbReference type="Proteomes" id="UP000638014"/>
    </source>
</evidence>
<accession>A0A8J6QUE5</accession>
<dbReference type="Pfam" id="PF17899">
    <property type="entry name" value="Peptidase_M61_N"/>
    <property type="match status" value="1"/>
</dbReference>